<dbReference type="PANTHER" id="PTHR13861">
    <property type="entry name" value="VACUOLAR ATP SYNTHASE SUBUNIT F"/>
    <property type="match status" value="1"/>
</dbReference>
<keyword evidence="6" id="KW-1185">Reference proteome</keyword>
<dbReference type="GO" id="GO:0033180">
    <property type="term" value="C:proton-transporting V-type ATPase, V1 domain"/>
    <property type="evidence" value="ECO:0007669"/>
    <property type="project" value="InterPro"/>
</dbReference>
<proteinExistence type="inferred from homology"/>
<organism evidence="5 6">
    <name type="scientific">Kipferlia bialata</name>
    <dbReference type="NCBI Taxonomy" id="797122"/>
    <lineage>
        <taxon>Eukaryota</taxon>
        <taxon>Metamonada</taxon>
        <taxon>Carpediemonas-like organisms</taxon>
        <taxon>Kipferlia</taxon>
    </lineage>
</organism>
<gene>
    <name evidence="5" type="ORF">KIPB_008919</name>
</gene>
<dbReference type="NCBIfam" id="TIGR01101">
    <property type="entry name" value="V_ATP_synt_F"/>
    <property type="match status" value="1"/>
</dbReference>
<dbReference type="InterPro" id="IPR005772">
    <property type="entry name" value="ATPase_V1-cplx_fsu_euk"/>
</dbReference>
<comment type="similarity">
    <text evidence="1">Belongs to the V-ATPase F subunit family.</text>
</comment>
<protein>
    <submittedName>
        <fullName evidence="5">ATPase, V1 complex, subunit F, eukaryotic</fullName>
    </submittedName>
</protein>
<evidence type="ECO:0000313" key="6">
    <source>
        <dbReference type="Proteomes" id="UP000265618"/>
    </source>
</evidence>
<dbReference type="GO" id="GO:0046961">
    <property type="term" value="F:proton-transporting ATPase activity, rotational mechanism"/>
    <property type="evidence" value="ECO:0007669"/>
    <property type="project" value="InterPro"/>
</dbReference>
<evidence type="ECO:0000313" key="5">
    <source>
        <dbReference type="EMBL" id="GIQ86969.1"/>
    </source>
</evidence>
<dbReference type="Proteomes" id="UP000265618">
    <property type="component" value="Unassembled WGS sequence"/>
</dbReference>
<keyword evidence="3" id="KW-0375">Hydrogen ion transport</keyword>
<keyword evidence="2" id="KW-0813">Transport</keyword>
<dbReference type="Pfam" id="PF01990">
    <property type="entry name" value="ATP-synt_F"/>
    <property type="match status" value="1"/>
</dbReference>
<dbReference type="InterPro" id="IPR008218">
    <property type="entry name" value="ATPase_V1-cplx_f_g_su"/>
</dbReference>
<dbReference type="InterPro" id="IPR036906">
    <property type="entry name" value="ATPase_V1_fsu_sf"/>
</dbReference>
<dbReference type="AlphaFoldDB" id="A0A9K3GK79"/>
<evidence type="ECO:0000256" key="1">
    <source>
        <dbReference type="ARBA" id="ARBA00010148"/>
    </source>
</evidence>
<evidence type="ECO:0000256" key="4">
    <source>
        <dbReference type="ARBA" id="ARBA00023065"/>
    </source>
</evidence>
<evidence type="ECO:0000256" key="2">
    <source>
        <dbReference type="ARBA" id="ARBA00022448"/>
    </source>
</evidence>
<name>A0A9K3GK79_9EUKA</name>
<dbReference type="SUPFAM" id="SSF159468">
    <property type="entry name" value="AtpF-like"/>
    <property type="match status" value="1"/>
</dbReference>
<dbReference type="OrthoDB" id="10261947at2759"/>
<reference evidence="5 6" key="1">
    <citation type="journal article" date="2018" name="PLoS ONE">
        <title>The draft genome of Kipferlia bialata reveals reductive genome evolution in fornicate parasites.</title>
        <authorList>
            <person name="Tanifuji G."/>
            <person name="Takabayashi S."/>
            <person name="Kume K."/>
            <person name="Takagi M."/>
            <person name="Nakayama T."/>
            <person name="Kamikawa R."/>
            <person name="Inagaki Y."/>
            <person name="Hashimoto T."/>
        </authorList>
    </citation>
    <scope>NUCLEOTIDE SEQUENCE [LARGE SCALE GENOMIC DNA]</scope>
    <source>
        <strain evidence="5">NY0173</strain>
    </source>
</reference>
<keyword evidence="4" id="KW-0406">Ion transport</keyword>
<accession>A0A9K3GK79</accession>
<sequence length="114" mass="12661">MATLSDNGIVAVIGDRETVTGFLLTGIGQDMDGEQNYFIASATTPKEELEAAFRRLTGRRDVSILFINQWVASMMRETVAAYTDITPVVMEVPGKNEKIDPSLDPILSKFMRFK</sequence>
<evidence type="ECO:0000256" key="3">
    <source>
        <dbReference type="ARBA" id="ARBA00022781"/>
    </source>
</evidence>
<dbReference type="PANTHER" id="PTHR13861:SF2">
    <property type="entry name" value="V-TYPE PROTON ATPASE SUBUNIT F"/>
    <property type="match status" value="1"/>
</dbReference>
<dbReference type="Gene3D" id="3.40.50.10580">
    <property type="entry name" value="ATPase, V1 complex, subunit F"/>
    <property type="match status" value="1"/>
</dbReference>
<dbReference type="EMBL" id="BDIP01002886">
    <property type="protein sequence ID" value="GIQ86969.1"/>
    <property type="molecule type" value="Genomic_DNA"/>
</dbReference>
<comment type="caution">
    <text evidence="5">The sequence shown here is derived from an EMBL/GenBank/DDBJ whole genome shotgun (WGS) entry which is preliminary data.</text>
</comment>